<dbReference type="EMBL" id="MU827392">
    <property type="protein sequence ID" value="KAJ7350139.1"/>
    <property type="molecule type" value="Genomic_DNA"/>
</dbReference>
<evidence type="ECO:0008006" key="3">
    <source>
        <dbReference type="Google" id="ProtNLM"/>
    </source>
</evidence>
<sequence>MQPPRHHQKIATEVEKRIKILRFEDLAANPSKLLPDLLEFAGLPMDEAASNWLDLASHKPKTESEQKAAN</sequence>
<dbReference type="InterPro" id="IPR027417">
    <property type="entry name" value="P-loop_NTPase"/>
</dbReference>
<evidence type="ECO:0000313" key="2">
    <source>
        <dbReference type="Proteomes" id="UP001163046"/>
    </source>
</evidence>
<proteinExistence type="predicted"/>
<reference evidence="1" key="1">
    <citation type="submission" date="2023-01" db="EMBL/GenBank/DDBJ databases">
        <title>Genome assembly of the deep-sea coral Lophelia pertusa.</title>
        <authorList>
            <person name="Herrera S."/>
            <person name="Cordes E."/>
        </authorList>
    </citation>
    <scope>NUCLEOTIDE SEQUENCE</scope>
    <source>
        <strain evidence="1">USNM1676648</strain>
        <tissue evidence="1">Polyp</tissue>
    </source>
</reference>
<protein>
    <recommendedName>
        <fullName evidence="3">Sulfotransferase</fullName>
    </recommendedName>
</protein>
<evidence type="ECO:0000313" key="1">
    <source>
        <dbReference type="EMBL" id="KAJ7350139.1"/>
    </source>
</evidence>
<dbReference type="Proteomes" id="UP001163046">
    <property type="component" value="Unassembled WGS sequence"/>
</dbReference>
<dbReference type="AlphaFoldDB" id="A0A9W9YHH0"/>
<accession>A0A9W9YHH0</accession>
<gene>
    <name evidence="1" type="ORF">OS493_038272</name>
</gene>
<comment type="caution">
    <text evidence="1">The sequence shown here is derived from an EMBL/GenBank/DDBJ whole genome shotgun (WGS) entry which is preliminary data.</text>
</comment>
<organism evidence="1 2">
    <name type="scientific">Desmophyllum pertusum</name>
    <dbReference type="NCBI Taxonomy" id="174260"/>
    <lineage>
        <taxon>Eukaryota</taxon>
        <taxon>Metazoa</taxon>
        <taxon>Cnidaria</taxon>
        <taxon>Anthozoa</taxon>
        <taxon>Hexacorallia</taxon>
        <taxon>Scleractinia</taxon>
        <taxon>Caryophylliina</taxon>
        <taxon>Caryophylliidae</taxon>
        <taxon>Desmophyllum</taxon>
    </lineage>
</organism>
<dbReference type="SUPFAM" id="SSF52540">
    <property type="entry name" value="P-loop containing nucleoside triphosphate hydrolases"/>
    <property type="match status" value="1"/>
</dbReference>
<dbReference type="Gene3D" id="3.40.50.300">
    <property type="entry name" value="P-loop containing nucleotide triphosphate hydrolases"/>
    <property type="match status" value="1"/>
</dbReference>
<dbReference type="OrthoDB" id="6138663at2759"/>
<keyword evidence="2" id="KW-1185">Reference proteome</keyword>
<name>A0A9W9YHH0_9CNID</name>